<accession>A0A917MJW8</accession>
<proteinExistence type="predicted"/>
<comment type="caution">
    <text evidence="2">The sequence shown here is derived from an EMBL/GenBank/DDBJ whole genome shotgun (WGS) entry which is preliminary data.</text>
</comment>
<evidence type="ECO:0000313" key="2">
    <source>
        <dbReference type="EMBL" id="GGH31992.1"/>
    </source>
</evidence>
<gene>
    <name evidence="2" type="ORF">GCM10007036_43560</name>
</gene>
<sequence length="61" mass="6091">MADAISGTGGTGSSTAAGGATADFSSLSQSFDTAIANATKLREIETEKQNALNIAKSKPQT</sequence>
<name>A0A917MJW8_9HYPH</name>
<dbReference type="EMBL" id="BMES01000003">
    <property type="protein sequence ID" value="GGH31992.1"/>
    <property type="molecule type" value="Genomic_DNA"/>
</dbReference>
<dbReference type="Proteomes" id="UP000603912">
    <property type="component" value="Unassembled WGS sequence"/>
</dbReference>
<feature type="region of interest" description="Disordered" evidence="1">
    <location>
        <begin position="1"/>
        <end position="21"/>
    </location>
</feature>
<reference evidence="2" key="2">
    <citation type="submission" date="2020-09" db="EMBL/GenBank/DDBJ databases">
        <authorList>
            <person name="Sun Q."/>
            <person name="Zhou Y."/>
        </authorList>
    </citation>
    <scope>NUCLEOTIDE SEQUENCE</scope>
    <source>
        <strain evidence="2">CGMCC 1.12214</strain>
    </source>
</reference>
<keyword evidence="3" id="KW-1185">Reference proteome</keyword>
<dbReference type="RefSeq" id="WP_188519919.1">
    <property type="nucleotide sequence ID" value="NZ_BMES01000003.1"/>
</dbReference>
<reference evidence="2" key="1">
    <citation type="journal article" date="2014" name="Int. J. Syst. Evol. Microbiol.">
        <title>Complete genome sequence of Corynebacterium casei LMG S-19264T (=DSM 44701T), isolated from a smear-ripened cheese.</title>
        <authorList>
            <consortium name="US DOE Joint Genome Institute (JGI-PGF)"/>
            <person name="Walter F."/>
            <person name="Albersmeier A."/>
            <person name="Kalinowski J."/>
            <person name="Ruckert C."/>
        </authorList>
    </citation>
    <scope>NUCLEOTIDE SEQUENCE</scope>
    <source>
        <strain evidence="2">CGMCC 1.12214</strain>
    </source>
</reference>
<evidence type="ECO:0000313" key="3">
    <source>
        <dbReference type="Proteomes" id="UP000603912"/>
    </source>
</evidence>
<evidence type="ECO:0000256" key="1">
    <source>
        <dbReference type="SAM" id="MobiDB-lite"/>
    </source>
</evidence>
<organism evidence="2 3">
    <name type="scientific">Alsobacter metallidurans</name>
    <dbReference type="NCBI Taxonomy" id="340221"/>
    <lineage>
        <taxon>Bacteria</taxon>
        <taxon>Pseudomonadati</taxon>
        <taxon>Pseudomonadota</taxon>
        <taxon>Alphaproteobacteria</taxon>
        <taxon>Hyphomicrobiales</taxon>
        <taxon>Alsobacteraceae</taxon>
        <taxon>Alsobacter</taxon>
    </lineage>
</organism>
<protein>
    <submittedName>
        <fullName evidence="2">Uncharacterized protein</fullName>
    </submittedName>
</protein>
<dbReference type="AlphaFoldDB" id="A0A917MJW8"/>